<dbReference type="EMBL" id="JAHFYH010000001">
    <property type="protein sequence ID" value="KAH0237911.1"/>
    <property type="molecule type" value="Genomic_DNA"/>
</dbReference>
<accession>A0A9P8GR12</accession>
<feature type="non-terminal residue" evidence="1">
    <location>
        <position position="84"/>
    </location>
</feature>
<evidence type="ECO:0000313" key="2">
    <source>
        <dbReference type="Proteomes" id="UP000767238"/>
    </source>
</evidence>
<protein>
    <submittedName>
        <fullName evidence="1">Uncharacterized protein</fullName>
    </submittedName>
</protein>
<gene>
    <name evidence="1" type="ORF">KCV03_g244</name>
</gene>
<evidence type="ECO:0000313" key="1">
    <source>
        <dbReference type="EMBL" id="KAH0237911.1"/>
    </source>
</evidence>
<reference evidence="1" key="2">
    <citation type="submission" date="2021-08" db="EMBL/GenBank/DDBJ databases">
        <authorList>
            <person name="Gostincar C."/>
            <person name="Sun X."/>
            <person name="Song Z."/>
            <person name="Gunde-Cimerman N."/>
        </authorList>
    </citation>
    <scope>NUCLEOTIDE SEQUENCE</scope>
    <source>
        <strain evidence="1">EXF-8016</strain>
    </source>
</reference>
<dbReference type="Proteomes" id="UP000767238">
    <property type="component" value="Unassembled WGS sequence"/>
</dbReference>
<dbReference type="AlphaFoldDB" id="A0A9P8GR12"/>
<comment type="caution">
    <text evidence="1">The sequence shown here is derived from an EMBL/GenBank/DDBJ whole genome shotgun (WGS) entry which is preliminary data.</text>
</comment>
<proteinExistence type="predicted"/>
<reference evidence="1" key="1">
    <citation type="journal article" date="2021" name="J Fungi (Basel)">
        <title>Virulence traits and population genomics of the black yeast Aureobasidium melanogenum.</title>
        <authorList>
            <person name="Cernosa A."/>
            <person name="Sun X."/>
            <person name="Gostincar C."/>
            <person name="Fang C."/>
            <person name="Gunde-Cimerman N."/>
            <person name="Song Z."/>
        </authorList>
    </citation>
    <scope>NUCLEOTIDE SEQUENCE</scope>
    <source>
        <strain evidence="1">EXF-8016</strain>
    </source>
</reference>
<organism evidence="1 2">
    <name type="scientific">Aureobasidium melanogenum</name>
    <name type="common">Aureobasidium pullulans var. melanogenum</name>
    <dbReference type="NCBI Taxonomy" id="46634"/>
    <lineage>
        <taxon>Eukaryota</taxon>
        <taxon>Fungi</taxon>
        <taxon>Dikarya</taxon>
        <taxon>Ascomycota</taxon>
        <taxon>Pezizomycotina</taxon>
        <taxon>Dothideomycetes</taxon>
        <taxon>Dothideomycetidae</taxon>
        <taxon>Dothideales</taxon>
        <taxon>Saccotheciaceae</taxon>
        <taxon>Aureobasidium</taxon>
    </lineage>
</organism>
<name>A0A9P8GR12_AURME</name>
<sequence length="84" mass="9512">MLERRQLHDVLEMKPLPSQDEVGWIAAKPGTCASNSFRVLTYADTNKSRFLAPVLTLLRQEVQPVTLLSNNTSQVMFEAEADRH</sequence>